<reference evidence="2 3" key="1">
    <citation type="submission" date="2023-01" db="EMBL/GenBank/DDBJ databases">
        <title>Analysis of 21 Apiospora genomes using comparative genomics revels a genus with tremendous synthesis potential of carbohydrate active enzymes and secondary metabolites.</title>
        <authorList>
            <person name="Sorensen T."/>
        </authorList>
    </citation>
    <scope>NUCLEOTIDE SEQUENCE [LARGE SCALE GENOMIC DNA]</scope>
    <source>
        <strain evidence="2 3">CBS 117206</strain>
    </source>
</reference>
<feature type="compositionally biased region" description="Basic and acidic residues" evidence="1">
    <location>
        <begin position="30"/>
        <end position="43"/>
    </location>
</feature>
<keyword evidence="3" id="KW-1185">Reference proteome</keyword>
<feature type="compositionally biased region" description="Low complexity" evidence="1">
    <location>
        <begin position="56"/>
        <end position="66"/>
    </location>
</feature>
<dbReference type="Proteomes" id="UP001392437">
    <property type="component" value="Unassembled WGS sequence"/>
</dbReference>
<feature type="region of interest" description="Disordered" evidence="1">
    <location>
        <begin position="1"/>
        <end position="188"/>
    </location>
</feature>
<evidence type="ECO:0000313" key="3">
    <source>
        <dbReference type="Proteomes" id="UP001392437"/>
    </source>
</evidence>
<name>A0AAW0QJ56_9PEZI</name>
<feature type="compositionally biased region" description="Low complexity" evidence="1">
    <location>
        <begin position="134"/>
        <end position="143"/>
    </location>
</feature>
<dbReference type="AlphaFoldDB" id="A0AAW0QJ56"/>
<comment type="caution">
    <text evidence="2">The sequence shown here is derived from an EMBL/GenBank/DDBJ whole genome shotgun (WGS) entry which is preliminary data.</text>
</comment>
<sequence length="188" mass="20717">MPRSVIGDQDQSVVGEDETLSTHATVGSESRSETPRVGREPQEGRQGSQGRRRLTRALARYAQLQQSAPDEPHPASTTDDILKWDNSQFRGLTPPPLPFEPRPQMEKRGLQEIIEDNSPQEPDGMAREIEELLQSKQPRQQQQTGGGSAVASEQRRDDNDRPAKKSLDSGHAAKRIKASSTKGDDGLS</sequence>
<evidence type="ECO:0000256" key="1">
    <source>
        <dbReference type="SAM" id="MobiDB-lite"/>
    </source>
</evidence>
<feature type="compositionally biased region" description="Basic and acidic residues" evidence="1">
    <location>
        <begin position="153"/>
        <end position="168"/>
    </location>
</feature>
<proteinExistence type="predicted"/>
<protein>
    <submittedName>
        <fullName evidence="2">Uncharacterized protein</fullName>
    </submittedName>
</protein>
<dbReference type="EMBL" id="JAQQWP010000008">
    <property type="protein sequence ID" value="KAK8106007.1"/>
    <property type="molecule type" value="Genomic_DNA"/>
</dbReference>
<evidence type="ECO:0000313" key="2">
    <source>
        <dbReference type="EMBL" id="KAK8106007.1"/>
    </source>
</evidence>
<gene>
    <name evidence="2" type="ORF">PG999_009366</name>
</gene>
<accession>A0AAW0QJ56</accession>
<organism evidence="2 3">
    <name type="scientific">Apiospora kogelbergensis</name>
    <dbReference type="NCBI Taxonomy" id="1337665"/>
    <lineage>
        <taxon>Eukaryota</taxon>
        <taxon>Fungi</taxon>
        <taxon>Dikarya</taxon>
        <taxon>Ascomycota</taxon>
        <taxon>Pezizomycotina</taxon>
        <taxon>Sordariomycetes</taxon>
        <taxon>Xylariomycetidae</taxon>
        <taxon>Amphisphaeriales</taxon>
        <taxon>Apiosporaceae</taxon>
        <taxon>Apiospora</taxon>
    </lineage>
</organism>
<feature type="compositionally biased region" description="Polar residues" evidence="1">
    <location>
        <begin position="75"/>
        <end position="90"/>
    </location>
</feature>